<gene>
    <name evidence="1" type="ORF">SAMN04489712_103134</name>
</gene>
<evidence type="ECO:0008006" key="3">
    <source>
        <dbReference type="Google" id="ProtNLM"/>
    </source>
</evidence>
<dbReference type="RefSeq" id="WP_103937102.1">
    <property type="nucleotide sequence ID" value="NZ_FNVO01000003.1"/>
</dbReference>
<dbReference type="AlphaFoldDB" id="A0A1H5X856"/>
<dbReference type="Pfam" id="PF06999">
    <property type="entry name" value="Suc_Fer-like"/>
    <property type="match status" value="1"/>
</dbReference>
<accession>A0A1H5X856</accession>
<dbReference type="CDD" id="cd03062">
    <property type="entry name" value="TRX_Fd_Sucrase"/>
    <property type="match status" value="1"/>
</dbReference>
<name>A0A1H5X856_9ACTN</name>
<proteinExistence type="predicted"/>
<dbReference type="SUPFAM" id="SSF52833">
    <property type="entry name" value="Thioredoxin-like"/>
    <property type="match status" value="1"/>
</dbReference>
<dbReference type="InterPro" id="IPR009737">
    <property type="entry name" value="Aim32/Apd1-like"/>
</dbReference>
<dbReference type="InterPro" id="IPR036249">
    <property type="entry name" value="Thioredoxin-like_sf"/>
</dbReference>
<dbReference type="PANTHER" id="PTHR31902:SF22">
    <property type="entry name" value="SLL1203 PROTEIN"/>
    <property type="match status" value="1"/>
</dbReference>
<dbReference type="Proteomes" id="UP000236723">
    <property type="component" value="Unassembled WGS sequence"/>
</dbReference>
<dbReference type="OrthoDB" id="3399139at2"/>
<dbReference type="EMBL" id="FNVO01000003">
    <property type="protein sequence ID" value="SEG07921.1"/>
    <property type="molecule type" value="Genomic_DNA"/>
</dbReference>
<keyword evidence="2" id="KW-1185">Reference proteome</keyword>
<evidence type="ECO:0000313" key="2">
    <source>
        <dbReference type="Proteomes" id="UP000236723"/>
    </source>
</evidence>
<sequence length="314" mass="33470">MSRASHCDHCTGSHTGRRSCLATATTKARGWLLIEHPGPWPDKIERIDGPAPVVAAIARASRARVRPQLIRRPGRRRAVPPMRVYVGGSLDGRVWLEERVLADPAELDALDETALAGVAAGRQPGFGELVAGGGGPARPFGTPLLLVCTHGKRNVCCAQHGAPLARELAARFDGLVWETSHVGGDRYAANLVCLPHGLYYGNLDPAEAESAVRAYLRGEVALKRLRGRAGMPEPAQAAEHHVRALTGALGVDSVSVESLTGTSPYEAVIDVEGTRYRAVVEEAEPVHECEPGCQENVRSYVVSGITLLNEAALV</sequence>
<reference evidence="2" key="1">
    <citation type="submission" date="2016-10" db="EMBL/GenBank/DDBJ databases">
        <authorList>
            <person name="Varghese N."/>
            <person name="Submissions S."/>
        </authorList>
    </citation>
    <scope>NUCLEOTIDE SEQUENCE [LARGE SCALE GENOMIC DNA]</scope>
    <source>
        <strain evidence="2">DSM 43163</strain>
    </source>
</reference>
<evidence type="ECO:0000313" key="1">
    <source>
        <dbReference type="EMBL" id="SEG07921.1"/>
    </source>
</evidence>
<organism evidence="1 2">
    <name type="scientific">Thermomonospora echinospora</name>
    <dbReference type="NCBI Taxonomy" id="1992"/>
    <lineage>
        <taxon>Bacteria</taxon>
        <taxon>Bacillati</taxon>
        <taxon>Actinomycetota</taxon>
        <taxon>Actinomycetes</taxon>
        <taxon>Streptosporangiales</taxon>
        <taxon>Thermomonosporaceae</taxon>
        <taxon>Thermomonospora</taxon>
    </lineage>
</organism>
<dbReference type="PANTHER" id="PTHR31902">
    <property type="entry name" value="ACTIN PATCHES DISTAL PROTEIN 1"/>
    <property type="match status" value="1"/>
</dbReference>
<protein>
    <recommendedName>
        <fullName evidence="3">Sucrase/ferredoxin-like</fullName>
    </recommendedName>
</protein>
<dbReference type="Gene3D" id="3.40.30.10">
    <property type="entry name" value="Glutaredoxin"/>
    <property type="match status" value="1"/>
</dbReference>